<dbReference type="EMBL" id="JBFDAA010000015">
    <property type="protein sequence ID" value="KAL1117668.1"/>
    <property type="molecule type" value="Genomic_DNA"/>
</dbReference>
<evidence type="ECO:0000256" key="1">
    <source>
        <dbReference type="ARBA" id="ARBA00022723"/>
    </source>
</evidence>
<feature type="domain" description="MYND-type" evidence="5">
    <location>
        <begin position="1"/>
        <end position="28"/>
    </location>
</feature>
<accession>A0ABD0Y2T3</accession>
<keyword evidence="1" id="KW-0479">Metal-binding</keyword>
<evidence type="ECO:0000313" key="7">
    <source>
        <dbReference type="Proteomes" id="UP001558652"/>
    </source>
</evidence>
<evidence type="ECO:0000256" key="3">
    <source>
        <dbReference type="ARBA" id="ARBA00022833"/>
    </source>
</evidence>
<dbReference type="Gene3D" id="6.10.140.2220">
    <property type="match status" value="2"/>
</dbReference>
<dbReference type="GO" id="GO:0008757">
    <property type="term" value="F:S-adenosylmethionine-dependent methyltransferase activity"/>
    <property type="evidence" value="ECO:0007669"/>
    <property type="project" value="UniProtKB-ARBA"/>
</dbReference>
<dbReference type="PROSITE" id="PS50865">
    <property type="entry name" value="ZF_MYND_2"/>
    <property type="match status" value="1"/>
</dbReference>
<dbReference type="InterPro" id="IPR046341">
    <property type="entry name" value="SET_dom_sf"/>
</dbReference>
<dbReference type="Pfam" id="PF00856">
    <property type="entry name" value="SET"/>
    <property type="match status" value="1"/>
</dbReference>
<dbReference type="InterPro" id="IPR001214">
    <property type="entry name" value="SET_dom"/>
</dbReference>
<gene>
    <name evidence="6" type="ORF">AAG570_003983</name>
</gene>
<dbReference type="InterPro" id="IPR002893">
    <property type="entry name" value="Znf_MYND"/>
</dbReference>
<name>A0ABD0Y2T3_9HEMI</name>
<organism evidence="6 7">
    <name type="scientific">Ranatra chinensis</name>
    <dbReference type="NCBI Taxonomy" id="642074"/>
    <lineage>
        <taxon>Eukaryota</taxon>
        <taxon>Metazoa</taxon>
        <taxon>Ecdysozoa</taxon>
        <taxon>Arthropoda</taxon>
        <taxon>Hexapoda</taxon>
        <taxon>Insecta</taxon>
        <taxon>Pterygota</taxon>
        <taxon>Neoptera</taxon>
        <taxon>Paraneoptera</taxon>
        <taxon>Hemiptera</taxon>
        <taxon>Heteroptera</taxon>
        <taxon>Panheteroptera</taxon>
        <taxon>Nepomorpha</taxon>
        <taxon>Nepidae</taxon>
        <taxon>Ranatrinae</taxon>
        <taxon>Ranatra</taxon>
    </lineage>
</organism>
<dbReference type="InterPro" id="IPR053010">
    <property type="entry name" value="SET_SmydA-8"/>
</dbReference>
<dbReference type="PANTHER" id="PTHR46455">
    <property type="entry name" value="SET AND MYND DOMAIN CONTAINING, ARTHROPOD-SPECIFIC, MEMBER 4, ISOFORM A"/>
    <property type="match status" value="1"/>
</dbReference>
<protein>
    <recommendedName>
        <fullName evidence="5">MYND-type domain-containing protein</fullName>
    </recommendedName>
</protein>
<keyword evidence="7" id="KW-1185">Reference proteome</keyword>
<evidence type="ECO:0000256" key="2">
    <source>
        <dbReference type="ARBA" id="ARBA00022771"/>
    </source>
</evidence>
<comment type="caution">
    <text evidence="6">The sequence shown here is derived from an EMBL/GenBank/DDBJ whole genome shotgun (WGS) entry which is preliminary data.</text>
</comment>
<evidence type="ECO:0000256" key="4">
    <source>
        <dbReference type="PROSITE-ProRule" id="PRU00134"/>
    </source>
</evidence>
<dbReference type="AlphaFoldDB" id="A0ABD0Y2T3"/>
<keyword evidence="3" id="KW-0862">Zinc</keyword>
<sequence>MCSECESVWYCGPEHQADDWTAGHRAECRPLFKIEYSKVLSRYMVAIREIKAGQAVLRENAMILGPKMNSVPVCLGCHAALEPQAESEDYYRCRKCTWPLCSSKCEKSPRHSKECHLMASKKYNSSIKYDGVVKPDASYCVVTPLRCLLLEKSKYDELLTLESHVKIRSATDLYRVLKANLVPFIKDFLGLPYDEETILKVAGVLDTNCFAVRSFSSATIRGLYMRAAMLAHDCKPNTKHYFTEDMELVVLATVDIKKGTPITATYTQSLWGTEVRREHLLGAKCFQCSCQRCADPTELGTYLGALRCPKCKDGKVTSLKPLDTDSQWKCECGFKLTAEQVCRHHVDLQDQVKKLDKSKIETMEEFLQQQSKNPVVHDRIYEIVQVKHALLQLYAKKITELSPKQLQRYGNLLKELLDLANILEPGLTRLRGELLYDLHALRFLEVREKLTSGTIDKAKAQVFLKYYSSDM</sequence>
<dbReference type="SUPFAM" id="SSF144232">
    <property type="entry name" value="HIT/MYND zinc finger-like"/>
    <property type="match status" value="1"/>
</dbReference>
<dbReference type="PANTHER" id="PTHR46455:SF1">
    <property type="entry name" value="SET AND MYND DOMAIN CONTAINING, ARTHROPOD-SPECIFIC, MEMBER 2"/>
    <property type="match status" value="1"/>
</dbReference>
<proteinExistence type="predicted"/>
<dbReference type="GO" id="GO:0008170">
    <property type="term" value="F:N-methyltransferase activity"/>
    <property type="evidence" value="ECO:0007669"/>
    <property type="project" value="UniProtKB-ARBA"/>
</dbReference>
<dbReference type="SUPFAM" id="SSF82199">
    <property type="entry name" value="SET domain"/>
    <property type="match status" value="1"/>
</dbReference>
<evidence type="ECO:0000259" key="5">
    <source>
        <dbReference type="PROSITE" id="PS50865"/>
    </source>
</evidence>
<dbReference type="GO" id="GO:0008276">
    <property type="term" value="F:protein methyltransferase activity"/>
    <property type="evidence" value="ECO:0007669"/>
    <property type="project" value="UniProtKB-ARBA"/>
</dbReference>
<dbReference type="Pfam" id="PF01753">
    <property type="entry name" value="zf-MYND"/>
    <property type="match status" value="1"/>
</dbReference>
<keyword evidence="2 4" id="KW-0863">Zinc-finger</keyword>
<reference evidence="6 7" key="1">
    <citation type="submission" date="2024-07" db="EMBL/GenBank/DDBJ databases">
        <title>Chromosome-level genome assembly of the water stick insect Ranatra chinensis (Heteroptera: Nepidae).</title>
        <authorList>
            <person name="Liu X."/>
        </authorList>
    </citation>
    <scope>NUCLEOTIDE SEQUENCE [LARGE SCALE GENOMIC DNA]</scope>
    <source>
        <strain evidence="6">Cailab_2021Rc</strain>
        <tissue evidence="6">Muscle</tissue>
    </source>
</reference>
<evidence type="ECO:0000313" key="6">
    <source>
        <dbReference type="EMBL" id="KAL1117668.1"/>
    </source>
</evidence>
<dbReference type="Gene3D" id="1.10.220.160">
    <property type="match status" value="1"/>
</dbReference>
<dbReference type="Gene3D" id="2.170.270.10">
    <property type="entry name" value="SET domain"/>
    <property type="match status" value="1"/>
</dbReference>
<dbReference type="Proteomes" id="UP001558652">
    <property type="component" value="Unassembled WGS sequence"/>
</dbReference>
<dbReference type="GO" id="GO:0008270">
    <property type="term" value="F:zinc ion binding"/>
    <property type="evidence" value="ECO:0007669"/>
    <property type="project" value="UniProtKB-KW"/>
</dbReference>
<dbReference type="CDD" id="cd20071">
    <property type="entry name" value="SET_SMYD"/>
    <property type="match status" value="1"/>
</dbReference>